<dbReference type="GO" id="GO:0003676">
    <property type="term" value="F:nucleic acid binding"/>
    <property type="evidence" value="ECO:0007669"/>
    <property type="project" value="InterPro"/>
</dbReference>
<dbReference type="GO" id="GO:0008270">
    <property type="term" value="F:zinc ion binding"/>
    <property type="evidence" value="ECO:0007669"/>
    <property type="project" value="UniProtKB-KW"/>
</dbReference>
<proteinExistence type="predicted"/>
<reference evidence="3" key="1">
    <citation type="journal article" date="2019" name="Sci. Rep.">
        <title>Draft genome of Tanacetum cinerariifolium, the natural source of mosquito coil.</title>
        <authorList>
            <person name="Yamashiro T."/>
            <person name="Shiraishi A."/>
            <person name="Satake H."/>
            <person name="Nakayama K."/>
        </authorList>
    </citation>
    <scope>NUCLEOTIDE SEQUENCE</scope>
</reference>
<dbReference type="InterPro" id="IPR001878">
    <property type="entry name" value="Znf_CCHC"/>
</dbReference>
<dbReference type="Gene3D" id="4.10.60.10">
    <property type="entry name" value="Zinc finger, CCHC-type"/>
    <property type="match status" value="1"/>
</dbReference>
<keyword evidence="1" id="KW-0863">Zinc-finger</keyword>
<accession>A0A6L2MJF6</accession>
<dbReference type="PROSITE" id="PS50158">
    <property type="entry name" value="ZF_CCHC"/>
    <property type="match status" value="1"/>
</dbReference>
<dbReference type="AlphaFoldDB" id="A0A6L2MJF6"/>
<comment type="caution">
    <text evidence="3">The sequence shown here is derived from an EMBL/GenBank/DDBJ whole genome shotgun (WGS) entry which is preliminary data.</text>
</comment>
<dbReference type="InterPro" id="IPR013103">
    <property type="entry name" value="RVT_2"/>
</dbReference>
<protein>
    <recommendedName>
        <fullName evidence="2">CCHC-type domain-containing protein</fullName>
    </recommendedName>
</protein>
<evidence type="ECO:0000256" key="1">
    <source>
        <dbReference type="PROSITE-ProRule" id="PRU00047"/>
    </source>
</evidence>
<keyword evidence="1" id="KW-0862">Zinc</keyword>
<dbReference type="Pfam" id="PF00098">
    <property type="entry name" value="zf-CCHC"/>
    <property type="match status" value="1"/>
</dbReference>
<feature type="domain" description="CCHC-type" evidence="2">
    <location>
        <begin position="498"/>
        <end position="514"/>
    </location>
</feature>
<dbReference type="PANTHER" id="PTHR11439:SF483">
    <property type="entry name" value="PEPTIDE SYNTHASE GLIP-LIKE, PUTATIVE (AFU_ORTHOLOGUE AFUA_3G12920)-RELATED"/>
    <property type="match status" value="1"/>
</dbReference>
<name>A0A6L2MJF6_TANCI</name>
<dbReference type="Pfam" id="PF07727">
    <property type="entry name" value="RVT_2"/>
    <property type="match status" value="1"/>
</dbReference>
<keyword evidence="1" id="KW-0479">Metal-binding</keyword>
<dbReference type="SUPFAM" id="SSF57756">
    <property type="entry name" value="Retrovirus zinc finger-like domains"/>
    <property type="match status" value="1"/>
</dbReference>
<gene>
    <name evidence="3" type="ORF">Tci_045868</name>
</gene>
<dbReference type="PANTHER" id="PTHR11439">
    <property type="entry name" value="GAG-POL-RELATED RETROTRANSPOSON"/>
    <property type="match status" value="1"/>
</dbReference>
<evidence type="ECO:0000313" key="3">
    <source>
        <dbReference type="EMBL" id="GEU73890.1"/>
    </source>
</evidence>
<sequence length="1121" mass="128713">MSDEPLSDDSKPRSYDVTFSNPLFDFNDDFTLCNDNPLFDKEFEDISSMDPPKSAPLNHDPLEYPNLVSRSLETSDLNLEEITAEIGLDDSITTEIDNGYYDSEGHILFLEHRIIKETFSDPTPAVLPKKSTLLSGGKTRVMETPSFGFHHMPSPFPTAYSLKEAMYCYYHPHLTLGDVLLLPSSYCILFLLLETRTKTSTSREAPRISSDESKVHIEVLSVLWGNRLPIPDSSLPLSSSVVTSFGFHLDTPGSNPTRAKLSGPAAELRWSGGGLGVIYNGPPPLATIDLWFRWRPRTLGLPSQSLPQIWMFLEAHVADIDWVKEEYVCCQNSCVLGPVSFGRRFNISSSARRFNSSSSARRINSFQVQGDLTALQAKPTIEENGVTRTKKYAELSIVEKIQADCDMKATNIIFQGLPADIYSLVNHHRVSKDLWERVQLLMQDDLIAYLTKVMAFLIAAASSRFPSTNNQLRTFSNLRNQATVQDGRVIVQQARVVKCYNCQSEGHITRRCTQPKRPRNAAWYKDKAMLAEAHEAGQILDEKLRILILMILTVMISRMQKRFSWPIFSTMVLTLSQRPKSTCNKKNDRISRTPSRNIKNKAEAQPRKVNKKNRVVEPICDVDVKHSLLKGNSELICATCKKYMFDGVHDICLIDSVENANNNAKSAKKHKKQNIWKPTGHVFTEVGLKWKPTGNRSQLMNFVSKFLGTVRFKNDHIARIMGYGDYQLGNDNPSHVYKLKKAFYGLKQAPRTWYDMLSSFLISQHFSKRVVDPTLFTRKAGNDLLPDTRRSTSRSTQLLGDKLVSWSSKKQKSTAISSTQAGYISLSRCYAQIIWMHSHLTDYGFQFNNIPLYRDNKSATTTFNIQETSTLMEYMCKYKFLGMQQDQEFVTGDNDDQFTDKEVTKAYWFKKLERSPTLDPDWSKRQYVKYDQHAYLGTSHWSPKHQSFYGHASNMTSSKYVYSRRRIIVVIRIKIMKKYDYGHLEEIEVHRDDQKLYTFREVCFECGITYVHQTYCHSNAGGRSSIRCRKLPKEAQPSDTYRLNLISKTAYASYSDPHGIIYVDQYRRKRLMRANELYKFSDGMLNDVWSALHDIVAEIRREYLPLRKWSNLDKKRDWVMV</sequence>
<dbReference type="CDD" id="cd09272">
    <property type="entry name" value="RNase_HI_RT_Ty1"/>
    <property type="match status" value="1"/>
</dbReference>
<evidence type="ECO:0000259" key="2">
    <source>
        <dbReference type="PROSITE" id="PS50158"/>
    </source>
</evidence>
<dbReference type="SMART" id="SM00343">
    <property type="entry name" value="ZnF_C2HC"/>
    <property type="match status" value="1"/>
</dbReference>
<organism evidence="3">
    <name type="scientific">Tanacetum cinerariifolium</name>
    <name type="common">Dalmatian daisy</name>
    <name type="synonym">Chrysanthemum cinerariifolium</name>
    <dbReference type="NCBI Taxonomy" id="118510"/>
    <lineage>
        <taxon>Eukaryota</taxon>
        <taxon>Viridiplantae</taxon>
        <taxon>Streptophyta</taxon>
        <taxon>Embryophyta</taxon>
        <taxon>Tracheophyta</taxon>
        <taxon>Spermatophyta</taxon>
        <taxon>Magnoliopsida</taxon>
        <taxon>eudicotyledons</taxon>
        <taxon>Gunneridae</taxon>
        <taxon>Pentapetalae</taxon>
        <taxon>asterids</taxon>
        <taxon>campanulids</taxon>
        <taxon>Asterales</taxon>
        <taxon>Asteraceae</taxon>
        <taxon>Asteroideae</taxon>
        <taxon>Anthemideae</taxon>
        <taxon>Anthemidinae</taxon>
        <taxon>Tanacetum</taxon>
    </lineage>
</organism>
<dbReference type="InterPro" id="IPR036875">
    <property type="entry name" value="Znf_CCHC_sf"/>
</dbReference>
<dbReference type="EMBL" id="BKCJ010006776">
    <property type="protein sequence ID" value="GEU73890.1"/>
    <property type="molecule type" value="Genomic_DNA"/>
</dbReference>